<accession>A0A8S5NXD6</accession>
<organism evidence="1">
    <name type="scientific">Siphoviridae sp. ctTnV63</name>
    <dbReference type="NCBI Taxonomy" id="2825523"/>
    <lineage>
        <taxon>Viruses</taxon>
        <taxon>Duplodnaviria</taxon>
        <taxon>Heunggongvirae</taxon>
        <taxon>Uroviricota</taxon>
        <taxon>Caudoviricetes</taxon>
    </lineage>
</organism>
<sequence>MNIKDIRESLIYILYQKFLKKSNRSKRSK</sequence>
<evidence type="ECO:0000313" key="1">
    <source>
        <dbReference type="EMBL" id="DAD98627.1"/>
    </source>
</evidence>
<name>A0A8S5NXD6_9CAUD</name>
<protein>
    <submittedName>
        <fullName evidence="1">Uncharacterized protein</fullName>
    </submittedName>
</protein>
<dbReference type="EMBL" id="BK015264">
    <property type="protein sequence ID" value="DAD98627.1"/>
    <property type="molecule type" value="Genomic_DNA"/>
</dbReference>
<reference evidence="1" key="1">
    <citation type="journal article" date="2021" name="Proc. Natl. Acad. Sci. U.S.A.">
        <title>A Catalog of Tens of Thousands of Viruses from Human Metagenomes Reveals Hidden Associations with Chronic Diseases.</title>
        <authorList>
            <person name="Tisza M.J."/>
            <person name="Buck C.B."/>
        </authorList>
    </citation>
    <scope>NUCLEOTIDE SEQUENCE</scope>
    <source>
        <strain evidence="1">CtTnV63</strain>
    </source>
</reference>
<proteinExistence type="predicted"/>